<dbReference type="STRING" id="6573.A0A210QP62"/>
<evidence type="ECO:0000256" key="4">
    <source>
        <dbReference type="ARBA" id="ARBA00007450"/>
    </source>
</evidence>
<dbReference type="PANTHER" id="PTHR12830">
    <property type="entry name" value="ANAPHASE-PROMOTING COMPLEX SUBUNIT 5"/>
    <property type="match status" value="1"/>
</dbReference>
<dbReference type="UniPathway" id="UPA00143"/>
<keyword evidence="21" id="KW-1185">Reference proteome</keyword>
<evidence type="ECO:0000256" key="17">
    <source>
        <dbReference type="ARBA" id="ARBA00045696"/>
    </source>
</evidence>
<keyword evidence="9" id="KW-0677">Repeat</keyword>
<dbReference type="Pfam" id="PF12862">
    <property type="entry name" value="ANAPC5"/>
    <property type="match status" value="2"/>
</dbReference>
<keyword evidence="14" id="KW-0539">Nucleus</keyword>
<evidence type="ECO:0000256" key="11">
    <source>
        <dbReference type="ARBA" id="ARBA00022786"/>
    </source>
</evidence>
<protein>
    <recommendedName>
        <fullName evidence="5">Anaphase-promoting complex subunit 5</fullName>
    </recommendedName>
    <alternativeName>
        <fullName evidence="16">Cyclosome subunit 5</fullName>
    </alternativeName>
</protein>
<dbReference type="OrthoDB" id="2504561at2759"/>
<evidence type="ECO:0000256" key="15">
    <source>
        <dbReference type="ARBA" id="ARBA00023306"/>
    </source>
</evidence>
<proteinExistence type="inferred from homology"/>
<evidence type="ECO:0000256" key="9">
    <source>
        <dbReference type="ARBA" id="ARBA00022737"/>
    </source>
</evidence>
<keyword evidence="12" id="KW-0802">TPR repeat</keyword>
<evidence type="ECO:0000256" key="6">
    <source>
        <dbReference type="ARBA" id="ARBA00022490"/>
    </source>
</evidence>
<comment type="subcellular location">
    <subcellularLocation>
        <location evidence="2">Cytoplasm</location>
        <location evidence="2">Cytoskeleton</location>
        <location evidence="2">Spindle</location>
    </subcellularLocation>
    <subcellularLocation>
        <location evidence="1">Nucleus</location>
    </subcellularLocation>
</comment>
<gene>
    <name evidence="20" type="ORF">KP79_PYT04544</name>
</gene>
<comment type="caution">
    <text evidence="20">The sequence shown here is derived from an EMBL/GenBank/DDBJ whole genome shotgun (WGS) entry which is preliminary data.</text>
</comment>
<organism evidence="20 21">
    <name type="scientific">Mizuhopecten yessoensis</name>
    <name type="common">Japanese scallop</name>
    <name type="synonym">Patinopecten yessoensis</name>
    <dbReference type="NCBI Taxonomy" id="6573"/>
    <lineage>
        <taxon>Eukaryota</taxon>
        <taxon>Metazoa</taxon>
        <taxon>Spiralia</taxon>
        <taxon>Lophotrochozoa</taxon>
        <taxon>Mollusca</taxon>
        <taxon>Bivalvia</taxon>
        <taxon>Autobranchia</taxon>
        <taxon>Pteriomorphia</taxon>
        <taxon>Pectinida</taxon>
        <taxon>Pectinoidea</taxon>
        <taxon>Pectinidae</taxon>
        <taxon>Mizuhopecten</taxon>
    </lineage>
</organism>
<evidence type="ECO:0000256" key="2">
    <source>
        <dbReference type="ARBA" id="ARBA00004186"/>
    </source>
</evidence>
<evidence type="ECO:0000256" key="8">
    <source>
        <dbReference type="ARBA" id="ARBA00022618"/>
    </source>
</evidence>
<dbReference type="GO" id="GO:0070979">
    <property type="term" value="P:protein K11-linked ubiquitination"/>
    <property type="evidence" value="ECO:0007669"/>
    <property type="project" value="TreeGrafter"/>
</dbReference>
<dbReference type="GO" id="GO:0045842">
    <property type="term" value="P:positive regulation of mitotic metaphase/anaphase transition"/>
    <property type="evidence" value="ECO:0007669"/>
    <property type="project" value="TreeGrafter"/>
</dbReference>
<keyword evidence="10" id="KW-0498">Mitosis</keyword>
<name>A0A210QP62_MIZYE</name>
<feature type="domain" description="Anaphase-promoting complex subunit 5" evidence="18">
    <location>
        <begin position="286"/>
        <end position="386"/>
    </location>
</feature>
<dbReference type="Proteomes" id="UP000242188">
    <property type="component" value="Unassembled WGS sequence"/>
</dbReference>
<comment type="function">
    <text evidence="17">Component of the anaphase promoting complex/cyclosome (APC/C), a cell cycle-regulated E3 ubiquitin ligase that controls progression through mitosis and the G1 phase of the cell cycle. The APC/C complex acts by mediating ubiquitination and subsequent degradation of target proteins: it mainly mediates the formation of 'Lys-11'-linked polyubiquitin chains and, to a lower extent, the formation of 'Lys-48'- and 'Lys-63'-linked polyubiquitin chains. The APC/C complex catalyzes assembly of branched 'Lys-11'-/'Lys-48'-linked branched ubiquitin chains on target proteins.</text>
</comment>
<comment type="pathway">
    <text evidence="3">Protein modification; protein ubiquitination.</text>
</comment>
<dbReference type="GO" id="GO:0005680">
    <property type="term" value="C:anaphase-promoting complex"/>
    <property type="evidence" value="ECO:0007669"/>
    <property type="project" value="InterPro"/>
</dbReference>
<reference evidence="20 21" key="1">
    <citation type="journal article" date="2017" name="Nat. Ecol. Evol.">
        <title>Scallop genome provides insights into evolution of bilaterian karyotype and development.</title>
        <authorList>
            <person name="Wang S."/>
            <person name="Zhang J."/>
            <person name="Jiao W."/>
            <person name="Li J."/>
            <person name="Xun X."/>
            <person name="Sun Y."/>
            <person name="Guo X."/>
            <person name="Huan P."/>
            <person name="Dong B."/>
            <person name="Zhang L."/>
            <person name="Hu X."/>
            <person name="Sun X."/>
            <person name="Wang J."/>
            <person name="Zhao C."/>
            <person name="Wang Y."/>
            <person name="Wang D."/>
            <person name="Huang X."/>
            <person name="Wang R."/>
            <person name="Lv J."/>
            <person name="Li Y."/>
            <person name="Zhang Z."/>
            <person name="Liu B."/>
            <person name="Lu W."/>
            <person name="Hui Y."/>
            <person name="Liang J."/>
            <person name="Zhou Z."/>
            <person name="Hou R."/>
            <person name="Li X."/>
            <person name="Liu Y."/>
            <person name="Li H."/>
            <person name="Ning X."/>
            <person name="Lin Y."/>
            <person name="Zhao L."/>
            <person name="Xing Q."/>
            <person name="Dou J."/>
            <person name="Li Y."/>
            <person name="Mao J."/>
            <person name="Guo H."/>
            <person name="Dou H."/>
            <person name="Li T."/>
            <person name="Mu C."/>
            <person name="Jiang W."/>
            <person name="Fu Q."/>
            <person name="Fu X."/>
            <person name="Miao Y."/>
            <person name="Liu J."/>
            <person name="Yu Q."/>
            <person name="Li R."/>
            <person name="Liao H."/>
            <person name="Li X."/>
            <person name="Kong Y."/>
            <person name="Jiang Z."/>
            <person name="Chourrout D."/>
            <person name="Li R."/>
            <person name="Bao Z."/>
        </authorList>
    </citation>
    <scope>NUCLEOTIDE SEQUENCE [LARGE SCALE GENOMIC DNA]</scope>
    <source>
        <strain evidence="20 21">PY_sf001</strain>
    </source>
</reference>
<dbReference type="CDD" id="cd16270">
    <property type="entry name" value="Apc5_N"/>
    <property type="match status" value="1"/>
</dbReference>
<evidence type="ECO:0000256" key="5">
    <source>
        <dbReference type="ARBA" id="ARBA00016066"/>
    </source>
</evidence>
<dbReference type="EMBL" id="NEDP02002575">
    <property type="protein sequence ID" value="OWF50522.1"/>
    <property type="molecule type" value="Genomic_DNA"/>
</dbReference>
<evidence type="ECO:0000313" key="20">
    <source>
        <dbReference type="EMBL" id="OWF50522.1"/>
    </source>
</evidence>
<dbReference type="AlphaFoldDB" id="A0A210QP62"/>
<keyword evidence="11" id="KW-0833">Ubl conjugation pathway</keyword>
<dbReference type="InterPro" id="IPR026000">
    <property type="entry name" value="Apc5_dom"/>
</dbReference>
<evidence type="ECO:0000259" key="19">
    <source>
        <dbReference type="Pfam" id="PF21371"/>
    </source>
</evidence>
<evidence type="ECO:0000256" key="10">
    <source>
        <dbReference type="ARBA" id="ARBA00022776"/>
    </source>
</evidence>
<dbReference type="GO" id="GO:0005819">
    <property type="term" value="C:spindle"/>
    <property type="evidence" value="ECO:0007669"/>
    <property type="project" value="UniProtKB-SubCell"/>
</dbReference>
<accession>A0A210QP62</accession>
<feature type="domain" description="Anaphase-promoting complex subunit 5 N-terminal" evidence="19">
    <location>
        <begin position="24"/>
        <end position="181"/>
    </location>
</feature>
<evidence type="ECO:0000256" key="12">
    <source>
        <dbReference type="ARBA" id="ARBA00022803"/>
    </source>
</evidence>
<feature type="domain" description="Anaphase-promoting complex subunit 5" evidence="18">
    <location>
        <begin position="586"/>
        <end position="663"/>
    </location>
</feature>
<dbReference type="InterPro" id="IPR037679">
    <property type="entry name" value="Apc5"/>
</dbReference>
<evidence type="ECO:0000256" key="3">
    <source>
        <dbReference type="ARBA" id="ARBA00004906"/>
    </source>
</evidence>
<dbReference type="Gene3D" id="1.25.40.10">
    <property type="entry name" value="Tetratricopeptide repeat domain"/>
    <property type="match status" value="1"/>
</dbReference>
<comment type="similarity">
    <text evidence="4">Belongs to the APC5 family.</text>
</comment>
<keyword evidence="13" id="KW-0206">Cytoskeleton</keyword>
<keyword evidence="7" id="KW-0597">Phosphoprotein</keyword>
<dbReference type="Pfam" id="PF21371">
    <property type="entry name" value="Apc5_N"/>
    <property type="match status" value="1"/>
</dbReference>
<dbReference type="GO" id="GO:0031145">
    <property type="term" value="P:anaphase-promoting complex-dependent catabolic process"/>
    <property type="evidence" value="ECO:0007669"/>
    <property type="project" value="TreeGrafter"/>
</dbReference>
<keyword evidence="15" id="KW-0131">Cell cycle</keyword>
<evidence type="ECO:0000313" key="21">
    <source>
        <dbReference type="Proteomes" id="UP000242188"/>
    </source>
</evidence>
<keyword evidence="6" id="KW-0963">Cytoplasm</keyword>
<dbReference type="InterPro" id="IPR011990">
    <property type="entry name" value="TPR-like_helical_dom_sf"/>
</dbReference>
<evidence type="ECO:0000256" key="7">
    <source>
        <dbReference type="ARBA" id="ARBA00022553"/>
    </source>
</evidence>
<dbReference type="InterPro" id="IPR048968">
    <property type="entry name" value="Apc5_N"/>
</dbReference>
<dbReference type="SUPFAM" id="SSF48452">
    <property type="entry name" value="TPR-like"/>
    <property type="match status" value="1"/>
</dbReference>
<sequence length="791" mass="89767">MTTSSKTDLFVFGAHGQKPLHEHVTPHKVALLALIYEYCEMKKRDTTEPMIGIGHQVPGYMYQKFTETEKRDFMTTILKLLQSPDLSLKELLDQVQSILQPTLLDNFTDRLREFYMEGVLPFMDFFQELQRILQPNETVPDPVIVGSSVLGLFLRRMIHAFDKLSFSQVTKLYTRYKDYYEAFNTPLAAEESDNFGGSLIDSITSQCGLGKLTRSGLAKSFDPNNLGEGKFGEFEGGFYSHKQAEYFISRQGFLLQHNESEALAPTKLQEKITDMLKSNPDIAEAHFLSYLNNLRVREYCTAVHNLYHYFDRNNTLSGGNAMQVSSKNREEDNISRRYAALNLAALHFRFGHRDESLAALREAISMAQETNDHVCLQHALSWQHRIEEPGSARTASLMAQSIGKSLDLTLPNITSLGIQALARHNAFATAKPASVFDFLLKSDILNCQHSQSHFMCVSYAQKGALWNMYGKRENSSMSSQLVLNLDTSDSGIYHNGESVCISLCDIAKHFTDQGLFTAALDFIGTAKQRFPVHTQNAHIWMSCEQEILFEKNLLNNNWAAAEQAVNNLRGLDDDEACLRSAILNKEKGDIPTALTSLHNLMEKYRQNQSKYTPDYPCRVLLTLAELYIQTGNHTSALSHVLDCLTQAKEHHLQYIIAIATVHLAFIQFQMKLPEQALKLLHTQMVQILSHGSVYDQARTMYCYARCQVASNANSPPKERKTALLLAVNMIAMVIEKFQKIEASSRVKDATYYLARLYNELGYTSERNKCAYQFRQLDLQYPTQNRVMVNAL</sequence>
<dbReference type="GO" id="GO:0051301">
    <property type="term" value="P:cell division"/>
    <property type="evidence" value="ECO:0007669"/>
    <property type="project" value="UniProtKB-KW"/>
</dbReference>
<evidence type="ECO:0000256" key="1">
    <source>
        <dbReference type="ARBA" id="ARBA00004123"/>
    </source>
</evidence>
<evidence type="ECO:0000256" key="16">
    <source>
        <dbReference type="ARBA" id="ARBA00031069"/>
    </source>
</evidence>
<dbReference type="PANTHER" id="PTHR12830:SF9">
    <property type="entry name" value="ANAPHASE-PROMOTING COMPLEX SUBUNIT 5"/>
    <property type="match status" value="1"/>
</dbReference>
<keyword evidence="8" id="KW-0132">Cell division</keyword>
<evidence type="ECO:0000256" key="14">
    <source>
        <dbReference type="ARBA" id="ARBA00023242"/>
    </source>
</evidence>
<evidence type="ECO:0000259" key="18">
    <source>
        <dbReference type="Pfam" id="PF12862"/>
    </source>
</evidence>
<evidence type="ECO:0000256" key="13">
    <source>
        <dbReference type="ARBA" id="ARBA00023212"/>
    </source>
</evidence>